<accession>A0A6I4RKJ1</accession>
<comment type="caution">
    <text evidence="2">The sequence shown here is derived from an EMBL/GenBank/DDBJ whole genome shotgun (WGS) entry which is preliminary data.</text>
</comment>
<proteinExistence type="predicted"/>
<evidence type="ECO:0000313" key="4">
    <source>
        <dbReference type="Proteomes" id="UP000435423"/>
    </source>
</evidence>
<sequence length="162" mass="19361">MDFKSLYAKVRPIVQKTRRQYYIKLWEEDDWDQEGMCVLYSLLQQNEGITNDESRLYRYFKVKFRNHVNDTLRKQGSKKRTFNLLHYEEIGEISHRVPSGGLITDELVCLRDSLTRYCSQLTPRELQSYDTLIRGESFKGRKKQLQKLHAYLKKDEDVGSEK</sequence>
<evidence type="ECO:0000313" key="1">
    <source>
        <dbReference type="EMBL" id="MTB65136.1"/>
    </source>
</evidence>
<name>A0A6I4RKJ1_9STRE</name>
<organism evidence="2 4">
    <name type="scientific">Streptococcus zhangguiae</name>
    <dbReference type="NCBI Taxonomy" id="2664091"/>
    <lineage>
        <taxon>Bacteria</taxon>
        <taxon>Bacillati</taxon>
        <taxon>Bacillota</taxon>
        <taxon>Bacilli</taxon>
        <taxon>Lactobacillales</taxon>
        <taxon>Streptococcaceae</taxon>
        <taxon>Streptococcus</taxon>
    </lineage>
</organism>
<dbReference type="Proteomes" id="UP000435423">
    <property type="component" value="Unassembled WGS sequence"/>
</dbReference>
<dbReference type="SUPFAM" id="SSF88946">
    <property type="entry name" value="Sigma2 domain of RNA polymerase sigma factors"/>
    <property type="match status" value="1"/>
</dbReference>
<dbReference type="EMBL" id="WLCG01000013">
    <property type="protein sequence ID" value="MTB65136.1"/>
    <property type="molecule type" value="Genomic_DNA"/>
</dbReference>
<evidence type="ECO:0000313" key="3">
    <source>
        <dbReference type="Proteomes" id="UP000435060"/>
    </source>
</evidence>
<protein>
    <submittedName>
        <fullName evidence="2">Sigma-70 family RNA polymerase sigma factor</fullName>
    </submittedName>
</protein>
<evidence type="ECO:0000313" key="2">
    <source>
        <dbReference type="EMBL" id="MWV57123.1"/>
    </source>
</evidence>
<dbReference type="EMBL" id="WUBJ01000012">
    <property type="protein sequence ID" value="MWV57123.1"/>
    <property type="molecule type" value="Genomic_DNA"/>
</dbReference>
<dbReference type="GO" id="GO:0003700">
    <property type="term" value="F:DNA-binding transcription factor activity"/>
    <property type="evidence" value="ECO:0007669"/>
    <property type="project" value="InterPro"/>
</dbReference>
<reference evidence="2 4" key="1">
    <citation type="submission" date="2019-10" db="EMBL/GenBank/DDBJ databases">
        <title>Streptococcis sp, isolated from the respiratory tract of Marmot.</title>
        <authorList>
            <person name="Zhang G."/>
        </authorList>
    </citation>
    <scope>NUCLEOTIDE SEQUENCE [LARGE SCALE GENOMIC DNA]</scope>
    <source>
        <strain evidence="2">Zg-70</strain>
        <strain evidence="4">zg-70</strain>
    </source>
</reference>
<gene>
    <name evidence="1" type="ORF">GGG87_09020</name>
    <name evidence="2" type="ORF">GGH11_09060</name>
</gene>
<dbReference type="Proteomes" id="UP000435060">
    <property type="component" value="Unassembled WGS sequence"/>
</dbReference>
<reference evidence="1 3" key="2">
    <citation type="submission" date="2019-11" db="EMBL/GenBank/DDBJ databases">
        <title>Streptococcis sp. isolated from the respiratory tract of Marmot.</title>
        <authorList>
            <person name="Zhang G."/>
        </authorList>
    </citation>
    <scope>NUCLEOTIDE SEQUENCE [LARGE SCALE GENOMIC DNA]</scope>
    <source>
        <strain evidence="1">Zg-86</strain>
        <strain evidence="3">zg-86</strain>
    </source>
</reference>
<keyword evidence="3" id="KW-1185">Reference proteome</keyword>
<dbReference type="GO" id="GO:0006352">
    <property type="term" value="P:DNA-templated transcription initiation"/>
    <property type="evidence" value="ECO:0007669"/>
    <property type="project" value="InterPro"/>
</dbReference>
<dbReference type="RefSeq" id="WP_154608998.1">
    <property type="nucleotide sequence ID" value="NZ_CP072115.1"/>
</dbReference>
<dbReference type="InterPro" id="IPR013325">
    <property type="entry name" value="RNA_pol_sigma_r2"/>
</dbReference>
<dbReference type="AlphaFoldDB" id="A0A6I4RKJ1"/>